<dbReference type="Proteomes" id="UP001501671">
    <property type="component" value="Unassembled WGS sequence"/>
</dbReference>
<dbReference type="Gene3D" id="1.20.58.380">
    <property type="entry name" value="Flagellar protein flit"/>
    <property type="match status" value="1"/>
</dbReference>
<name>A0ABP8HPU4_9BURK</name>
<protein>
    <recommendedName>
        <fullName evidence="5">Flagellar protein FliT</fullName>
    </recommendedName>
</protein>
<proteinExistence type="predicted"/>
<keyword evidence="8" id="KW-1185">Reference proteome</keyword>
<dbReference type="InterPro" id="IPR008622">
    <property type="entry name" value="FliT"/>
</dbReference>
<gene>
    <name evidence="7" type="ORF">GCM10023144_44350</name>
</gene>
<evidence type="ECO:0000313" key="7">
    <source>
        <dbReference type="EMBL" id="GAA4342370.1"/>
    </source>
</evidence>
<evidence type="ECO:0000256" key="4">
    <source>
        <dbReference type="ARBA" id="ARBA00023186"/>
    </source>
</evidence>
<keyword evidence="3" id="KW-1005">Bacterial flagellum biogenesis</keyword>
<organism evidence="7 8">
    <name type="scientific">Pigmentiphaga soli</name>
    <dbReference type="NCBI Taxonomy" id="1007095"/>
    <lineage>
        <taxon>Bacteria</taxon>
        <taxon>Pseudomonadati</taxon>
        <taxon>Pseudomonadota</taxon>
        <taxon>Betaproteobacteria</taxon>
        <taxon>Burkholderiales</taxon>
        <taxon>Alcaligenaceae</taxon>
        <taxon>Pigmentiphaga</taxon>
    </lineage>
</organism>
<evidence type="ECO:0000256" key="1">
    <source>
        <dbReference type="ARBA" id="ARBA00004514"/>
    </source>
</evidence>
<dbReference type="EMBL" id="BAABFO010000033">
    <property type="protein sequence ID" value="GAA4342370.1"/>
    <property type="molecule type" value="Genomic_DNA"/>
</dbReference>
<dbReference type="RefSeq" id="WP_345252121.1">
    <property type="nucleotide sequence ID" value="NZ_BAABFO010000033.1"/>
</dbReference>
<accession>A0ABP8HPU4</accession>
<evidence type="ECO:0000256" key="3">
    <source>
        <dbReference type="ARBA" id="ARBA00022795"/>
    </source>
</evidence>
<evidence type="ECO:0000256" key="5">
    <source>
        <dbReference type="ARBA" id="ARBA00093797"/>
    </source>
</evidence>
<comment type="caution">
    <text evidence="7">The sequence shown here is derived from an EMBL/GenBank/DDBJ whole genome shotgun (WGS) entry which is preliminary data.</text>
</comment>
<evidence type="ECO:0000256" key="2">
    <source>
        <dbReference type="ARBA" id="ARBA00022490"/>
    </source>
</evidence>
<dbReference type="Pfam" id="PF05400">
    <property type="entry name" value="FliT"/>
    <property type="match status" value="1"/>
</dbReference>
<feature type="region of interest" description="Disordered" evidence="6">
    <location>
        <begin position="1"/>
        <end position="27"/>
    </location>
</feature>
<evidence type="ECO:0000256" key="6">
    <source>
        <dbReference type="SAM" id="MobiDB-lite"/>
    </source>
</evidence>
<evidence type="ECO:0000313" key="8">
    <source>
        <dbReference type="Proteomes" id="UP001501671"/>
    </source>
</evidence>
<sequence>MPAPQATASDRPPPGLHPEPAAFDPSSAAGASLREIYTQFAQISSAMLEAARRGDWNDVTLRERACAQLIEILRNREPLRPSDEAERQACMQLLRKVLADDAAIRDLAEPWLRELDQILHPGRRRLPVHTFR</sequence>
<keyword evidence="2" id="KW-0963">Cytoplasm</keyword>
<comment type="subcellular location">
    <subcellularLocation>
        <location evidence="1">Cytoplasm</location>
        <location evidence="1">Cytosol</location>
    </subcellularLocation>
</comment>
<keyword evidence="4" id="KW-0143">Chaperone</keyword>
<reference evidence="8" key="1">
    <citation type="journal article" date="2019" name="Int. J. Syst. Evol. Microbiol.">
        <title>The Global Catalogue of Microorganisms (GCM) 10K type strain sequencing project: providing services to taxonomists for standard genome sequencing and annotation.</title>
        <authorList>
            <consortium name="The Broad Institute Genomics Platform"/>
            <consortium name="The Broad Institute Genome Sequencing Center for Infectious Disease"/>
            <person name="Wu L."/>
            <person name="Ma J."/>
        </authorList>
    </citation>
    <scope>NUCLEOTIDE SEQUENCE [LARGE SCALE GENOMIC DNA]</scope>
    <source>
        <strain evidence="8">JCM 17666</strain>
    </source>
</reference>